<feature type="transmembrane region" description="Helical" evidence="1">
    <location>
        <begin position="55"/>
        <end position="76"/>
    </location>
</feature>
<organism evidence="2 3">
    <name type="scientific">Senna tora</name>
    <dbReference type="NCBI Taxonomy" id="362788"/>
    <lineage>
        <taxon>Eukaryota</taxon>
        <taxon>Viridiplantae</taxon>
        <taxon>Streptophyta</taxon>
        <taxon>Embryophyta</taxon>
        <taxon>Tracheophyta</taxon>
        <taxon>Spermatophyta</taxon>
        <taxon>Magnoliopsida</taxon>
        <taxon>eudicotyledons</taxon>
        <taxon>Gunneridae</taxon>
        <taxon>Pentapetalae</taxon>
        <taxon>rosids</taxon>
        <taxon>fabids</taxon>
        <taxon>Fabales</taxon>
        <taxon>Fabaceae</taxon>
        <taxon>Caesalpinioideae</taxon>
        <taxon>Cassia clade</taxon>
        <taxon>Senna</taxon>
    </lineage>
</organism>
<gene>
    <name evidence="2" type="ORF">G2W53_042386</name>
</gene>
<proteinExistence type="predicted"/>
<name>A0A834SFB4_9FABA</name>
<keyword evidence="1" id="KW-1133">Transmembrane helix</keyword>
<sequence length="84" mass="9710">MDDIVVIFNIHDETVKHFFAWEGMWEVNQWAIVKDGLNQKILSVTANETYTYMHISLPSLFTGLCFTFVSFCFVPLSHAQTFTS</sequence>
<reference evidence="2" key="1">
    <citation type="submission" date="2020-09" db="EMBL/GenBank/DDBJ databases">
        <title>Genome-Enabled Discovery of Anthraquinone Biosynthesis in Senna tora.</title>
        <authorList>
            <person name="Kang S.-H."/>
            <person name="Pandey R.P."/>
            <person name="Lee C.-M."/>
            <person name="Sim J.-S."/>
            <person name="Jeong J.-T."/>
            <person name="Choi B.-S."/>
            <person name="Jung M."/>
            <person name="Ginzburg D."/>
            <person name="Zhao K."/>
            <person name="Won S.Y."/>
            <person name="Oh T.-J."/>
            <person name="Yu Y."/>
            <person name="Kim N.-H."/>
            <person name="Lee O.R."/>
            <person name="Lee T.-H."/>
            <person name="Bashyal P."/>
            <person name="Kim T.-S."/>
            <person name="Lee W.-H."/>
            <person name="Kawkins C."/>
            <person name="Kim C.-K."/>
            <person name="Kim J.S."/>
            <person name="Ahn B.O."/>
            <person name="Rhee S.Y."/>
            <person name="Sohng J.K."/>
        </authorList>
    </citation>
    <scope>NUCLEOTIDE SEQUENCE</scope>
    <source>
        <tissue evidence="2">Leaf</tissue>
    </source>
</reference>
<evidence type="ECO:0000313" key="3">
    <source>
        <dbReference type="Proteomes" id="UP000634136"/>
    </source>
</evidence>
<dbReference type="EMBL" id="JAAIUW010000013">
    <property type="protein sequence ID" value="KAF7803275.1"/>
    <property type="molecule type" value="Genomic_DNA"/>
</dbReference>
<accession>A0A834SFB4</accession>
<keyword evidence="1" id="KW-0812">Transmembrane</keyword>
<evidence type="ECO:0000256" key="1">
    <source>
        <dbReference type="SAM" id="Phobius"/>
    </source>
</evidence>
<comment type="caution">
    <text evidence="2">The sequence shown here is derived from an EMBL/GenBank/DDBJ whole genome shotgun (WGS) entry which is preliminary data.</text>
</comment>
<dbReference type="Proteomes" id="UP000634136">
    <property type="component" value="Unassembled WGS sequence"/>
</dbReference>
<evidence type="ECO:0000313" key="2">
    <source>
        <dbReference type="EMBL" id="KAF7803275.1"/>
    </source>
</evidence>
<keyword evidence="1" id="KW-0472">Membrane</keyword>
<protein>
    <submittedName>
        <fullName evidence="2">Uncharacterized protein</fullName>
    </submittedName>
</protein>
<dbReference type="AlphaFoldDB" id="A0A834SFB4"/>
<keyword evidence="3" id="KW-1185">Reference proteome</keyword>